<dbReference type="RefSeq" id="WP_264142572.1">
    <property type="nucleotide sequence ID" value="NZ_JAOYEY010000035.1"/>
</dbReference>
<evidence type="ECO:0000256" key="1">
    <source>
        <dbReference type="SAM" id="Phobius"/>
    </source>
</evidence>
<name>A0ABT3DFN3_9BACI</name>
<sequence>MTSILFFGFLVLLLIILFKNQLRGIIPENHSFVERLGKLGWFQYHWLAGLSLFGINAGLFLLTGGLLYGLMFLMIPYLHLMIMFLAVIISVYVWIVINKAWEGTKGNRLKLGAVGSSFYLILTIVFIYMMMTMEPQYPGEDTFMRFIGLFFASFVTAVAFLTCFFITGFSKVHRN</sequence>
<organism evidence="2 3">
    <name type="scientific">Metabacillus halosaccharovorans</name>
    <dbReference type="NCBI Taxonomy" id="930124"/>
    <lineage>
        <taxon>Bacteria</taxon>
        <taxon>Bacillati</taxon>
        <taxon>Bacillota</taxon>
        <taxon>Bacilli</taxon>
        <taxon>Bacillales</taxon>
        <taxon>Bacillaceae</taxon>
        <taxon>Metabacillus</taxon>
    </lineage>
</organism>
<protein>
    <submittedName>
        <fullName evidence="2">Uncharacterized protein</fullName>
    </submittedName>
</protein>
<keyword evidence="1" id="KW-0812">Transmembrane</keyword>
<feature type="transmembrane region" description="Helical" evidence="1">
    <location>
        <begin position="77"/>
        <end position="97"/>
    </location>
</feature>
<feature type="transmembrane region" description="Helical" evidence="1">
    <location>
        <begin position="109"/>
        <end position="131"/>
    </location>
</feature>
<gene>
    <name evidence="2" type="ORF">OIH86_09395</name>
</gene>
<keyword evidence="1" id="KW-0472">Membrane</keyword>
<proteinExistence type="predicted"/>
<accession>A0ABT3DFN3</accession>
<dbReference type="EMBL" id="JAOYEY010000035">
    <property type="protein sequence ID" value="MCV9885870.1"/>
    <property type="molecule type" value="Genomic_DNA"/>
</dbReference>
<keyword evidence="3" id="KW-1185">Reference proteome</keyword>
<keyword evidence="1" id="KW-1133">Transmembrane helix</keyword>
<feature type="transmembrane region" description="Helical" evidence="1">
    <location>
        <begin position="143"/>
        <end position="169"/>
    </location>
</feature>
<feature type="transmembrane region" description="Helical" evidence="1">
    <location>
        <begin position="48"/>
        <end position="70"/>
    </location>
</feature>
<comment type="caution">
    <text evidence="2">The sequence shown here is derived from an EMBL/GenBank/DDBJ whole genome shotgun (WGS) entry which is preliminary data.</text>
</comment>
<reference evidence="2 3" key="1">
    <citation type="submission" date="2022-10" db="EMBL/GenBank/DDBJ databases">
        <title>Draft genome assembly of moderately radiation resistant bacterium Metabacillus halosaccharovorans.</title>
        <authorList>
            <person name="Pal S."/>
            <person name="Gopinathan A."/>
        </authorList>
    </citation>
    <scope>NUCLEOTIDE SEQUENCE [LARGE SCALE GENOMIC DNA]</scope>
    <source>
        <strain evidence="2 3">VITHBRA001</strain>
    </source>
</reference>
<dbReference type="Proteomes" id="UP001526147">
    <property type="component" value="Unassembled WGS sequence"/>
</dbReference>
<evidence type="ECO:0000313" key="3">
    <source>
        <dbReference type="Proteomes" id="UP001526147"/>
    </source>
</evidence>
<evidence type="ECO:0000313" key="2">
    <source>
        <dbReference type="EMBL" id="MCV9885870.1"/>
    </source>
</evidence>